<evidence type="ECO:0000313" key="2">
    <source>
        <dbReference type="EMBL" id="KAI8044666.1"/>
    </source>
</evidence>
<keyword evidence="3" id="KW-1185">Reference proteome</keyword>
<organism evidence="2 3">
    <name type="scientific">Drosophila gunungcola</name>
    <name type="common">fruit fly</name>
    <dbReference type="NCBI Taxonomy" id="103775"/>
    <lineage>
        <taxon>Eukaryota</taxon>
        <taxon>Metazoa</taxon>
        <taxon>Ecdysozoa</taxon>
        <taxon>Arthropoda</taxon>
        <taxon>Hexapoda</taxon>
        <taxon>Insecta</taxon>
        <taxon>Pterygota</taxon>
        <taxon>Neoptera</taxon>
        <taxon>Endopterygota</taxon>
        <taxon>Diptera</taxon>
        <taxon>Brachycera</taxon>
        <taxon>Muscomorpha</taxon>
        <taxon>Ephydroidea</taxon>
        <taxon>Drosophilidae</taxon>
        <taxon>Drosophila</taxon>
        <taxon>Sophophora</taxon>
    </lineage>
</organism>
<evidence type="ECO:0000256" key="1">
    <source>
        <dbReference type="SAM" id="MobiDB-lite"/>
    </source>
</evidence>
<name>A0A9P9YX07_9MUSC</name>
<gene>
    <name evidence="2" type="ORF">M5D96_000837</name>
</gene>
<feature type="region of interest" description="Disordered" evidence="1">
    <location>
        <begin position="74"/>
        <end position="104"/>
    </location>
</feature>
<proteinExistence type="predicted"/>
<accession>A0A9P9YX07</accession>
<dbReference type="Proteomes" id="UP001059596">
    <property type="component" value="Chromosome 3R"/>
</dbReference>
<sequence>MHMQKICAAASAVGRKETVSGGGKRQWWRVEGEPSGERRKLTAQMCPCVWPMRAFPFCCWHFLRSSYRRQKWRRRHDGNNKNNNGTSEQQQNYESVSPTNTLSNTLAHSHTHTHAYRMLACRVKKKAGRRACERDGSAWRH</sequence>
<dbReference type="EMBL" id="JAMKOV010000001">
    <property type="protein sequence ID" value="KAI8044666.1"/>
    <property type="molecule type" value="Genomic_DNA"/>
</dbReference>
<reference evidence="2" key="1">
    <citation type="journal article" date="2023" name="Genome Biol. Evol.">
        <title>Long-read-based Genome Assembly of Drosophila gunungcola Reveals Fewer Chemosensory Genes in Flower-breeding Species.</title>
        <authorList>
            <person name="Negi A."/>
            <person name="Liao B.Y."/>
            <person name="Yeh S.D."/>
        </authorList>
    </citation>
    <scope>NUCLEOTIDE SEQUENCE</scope>
    <source>
        <strain evidence="2">Sukarami</strain>
    </source>
</reference>
<dbReference type="AlphaFoldDB" id="A0A9P9YX07"/>
<protein>
    <submittedName>
        <fullName evidence="2">Uncharacterized protein</fullName>
    </submittedName>
</protein>
<comment type="caution">
    <text evidence="2">The sequence shown here is derived from an EMBL/GenBank/DDBJ whole genome shotgun (WGS) entry which is preliminary data.</text>
</comment>
<feature type="compositionally biased region" description="Polar residues" evidence="1">
    <location>
        <begin position="80"/>
        <end position="104"/>
    </location>
</feature>
<evidence type="ECO:0000313" key="3">
    <source>
        <dbReference type="Proteomes" id="UP001059596"/>
    </source>
</evidence>